<feature type="signal peptide" evidence="1">
    <location>
        <begin position="1"/>
        <end position="21"/>
    </location>
</feature>
<proteinExistence type="predicted"/>
<feature type="chain" id="PRO_5038001590" evidence="1">
    <location>
        <begin position="22"/>
        <end position="142"/>
    </location>
</feature>
<evidence type="ECO:0000256" key="1">
    <source>
        <dbReference type="SAM" id="SignalP"/>
    </source>
</evidence>
<organism evidence="2 3">
    <name type="scientific">Bizionia arctica</name>
    <dbReference type="NCBI Taxonomy" id="1495645"/>
    <lineage>
        <taxon>Bacteria</taxon>
        <taxon>Pseudomonadati</taxon>
        <taxon>Bacteroidota</taxon>
        <taxon>Flavobacteriia</taxon>
        <taxon>Flavobacteriales</taxon>
        <taxon>Flavobacteriaceae</taxon>
        <taxon>Bizionia</taxon>
    </lineage>
</organism>
<name>A0A917GLS6_9FLAO</name>
<accession>A0A917GLS6</accession>
<gene>
    <name evidence="2" type="ORF">GCM10010976_23300</name>
</gene>
<evidence type="ECO:0000313" key="3">
    <source>
        <dbReference type="Proteomes" id="UP000625976"/>
    </source>
</evidence>
<dbReference type="RefSeq" id="WP_188465082.1">
    <property type="nucleotide sequence ID" value="NZ_BMFQ01000003.1"/>
</dbReference>
<keyword evidence="3" id="KW-1185">Reference proteome</keyword>
<comment type="caution">
    <text evidence="2">The sequence shown here is derived from an EMBL/GenBank/DDBJ whole genome shotgun (WGS) entry which is preliminary data.</text>
</comment>
<dbReference type="EMBL" id="BMFQ01000003">
    <property type="protein sequence ID" value="GGG51461.1"/>
    <property type="molecule type" value="Genomic_DNA"/>
</dbReference>
<evidence type="ECO:0000313" key="2">
    <source>
        <dbReference type="EMBL" id="GGG51461.1"/>
    </source>
</evidence>
<dbReference type="AlphaFoldDB" id="A0A917GLS6"/>
<protein>
    <submittedName>
        <fullName evidence="2">Uncharacterized protein</fullName>
    </submittedName>
</protein>
<reference evidence="2" key="2">
    <citation type="submission" date="2020-09" db="EMBL/GenBank/DDBJ databases">
        <authorList>
            <person name="Sun Q."/>
            <person name="Zhou Y."/>
        </authorList>
    </citation>
    <scope>NUCLEOTIDE SEQUENCE</scope>
    <source>
        <strain evidence="2">CGMCC 1.12751</strain>
    </source>
</reference>
<reference evidence="2" key="1">
    <citation type="journal article" date="2014" name="Int. J. Syst. Evol. Microbiol.">
        <title>Complete genome sequence of Corynebacterium casei LMG S-19264T (=DSM 44701T), isolated from a smear-ripened cheese.</title>
        <authorList>
            <consortium name="US DOE Joint Genome Institute (JGI-PGF)"/>
            <person name="Walter F."/>
            <person name="Albersmeier A."/>
            <person name="Kalinowski J."/>
            <person name="Ruckert C."/>
        </authorList>
    </citation>
    <scope>NUCLEOTIDE SEQUENCE</scope>
    <source>
        <strain evidence="2">CGMCC 1.12751</strain>
    </source>
</reference>
<dbReference type="Proteomes" id="UP000625976">
    <property type="component" value="Unassembled WGS sequence"/>
</dbReference>
<sequence length="142" mass="17093">MKKLQVLFIFGFLLAIGSVQSQNLQSEQQIRRQEAKVDTVYTVQERANMEYWFNERVNEMALNDELREQYDTIVFSYIYQMSRLNDADKDYCVEEIHERFDVIVDNMNAELKQLLTNEQYINHLENFNEIVRSIDHKYGWGH</sequence>
<keyword evidence="1" id="KW-0732">Signal</keyword>